<proteinExistence type="predicted"/>
<feature type="domain" description="HTH luxR-type" evidence="4">
    <location>
        <begin position="10"/>
        <end position="75"/>
    </location>
</feature>
<dbReference type="InterPro" id="IPR000792">
    <property type="entry name" value="Tscrpt_reg_LuxR_C"/>
</dbReference>
<dbReference type="GO" id="GO:0006355">
    <property type="term" value="P:regulation of DNA-templated transcription"/>
    <property type="evidence" value="ECO:0007669"/>
    <property type="project" value="InterPro"/>
</dbReference>
<dbReference type="RefSeq" id="WP_163656191.1">
    <property type="nucleotide sequence ID" value="NZ_JAAGRN010000011.1"/>
</dbReference>
<keyword evidence="1" id="KW-0805">Transcription regulation</keyword>
<dbReference type="InterPro" id="IPR036388">
    <property type="entry name" value="WH-like_DNA-bd_sf"/>
</dbReference>
<dbReference type="Pfam" id="PF00196">
    <property type="entry name" value="GerE"/>
    <property type="match status" value="1"/>
</dbReference>
<evidence type="ECO:0000313" key="5">
    <source>
        <dbReference type="EMBL" id="NDY84375.1"/>
    </source>
</evidence>
<evidence type="ECO:0000256" key="1">
    <source>
        <dbReference type="ARBA" id="ARBA00023015"/>
    </source>
</evidence>
<name>A0A6B2RAS1_9BURK</name>
<dbReference type="PANTHER" id="PTHR44688">
    <property type="entry name" value="DNA-BINDING TRANSCRIPTIONAL ACTIVATOR DEVR_DOSR"/>
    <property type="match status" value="1"/>
</dbReference>
<dbReference type="SMART" id="SM00421">
    <property type="entry name" value="HTH_LUXR"/>
    <property type="match status" value="1"/>
</dbReference>
<reference evidence="5" key="1">
    <citation type="submission" date="2020-02" db="EMBL/GenBank/DDBJ databases">
        <authorList>
            <person name="Chen W.-M."/>
        </authorList>
    </citation>
    <scope>NUCLEOTIDE SEQUENCE</scope>
    <source>
        <strain evidence="5">NBD-18</strain>
    </source>
</reference>
<keyword evidence="2" id="KW-0238">DNA-binding</keyword>
<organism evidence="5">
    <name type="scientific">Sheuella amnicola</name>
    <dbReference type="NCBI Taxonomy" id="2707330"/>
    <lineage>
        <taxon>Bacteria</taxon>
        <taxon>Pseudomonadati</taxon>
        <taxon>Pseudomonadota</taxon>
        <taxon>Betaproteobacteria</taxon>
        <taxon>Burkholderiales</taxon>
        <taxon>Alcaligenaceae</taxon>
        <taxon>Sheuella</taxon>
    </lineage>
</organism>
<dbReference type="AlphaFoldDB" id="A0A6B2RAS1"/>
<sequence length="569" mass="62758">MTLSNKIKKASATDLSLTPRQEQILGLLMEGKTNKEIADDLSVQYGTVKQHLFVLFRKLGVTSRSKAVLAANHLMKSSRPDNAFKNKSGKSRENVLNAKKLSYVWRMISVVSVFVPDSTAIKPEVIVSRDKYLYDLREVMNEVTEALDGRFISLPYGGMLAWFGHPSAHLDDADRAVQLAQKLQLWSDQYFHEHAIADPQAPELKPIGLGVASRAEIVADQTTELLAADSFRMAAMLARYARSIGRPLADASTQKLAPLSVPWLNVKVNFPNHLVDQQRLQGICALGQVGMPLLDVRSRWMGMPFLDQIFETVESGVAQWLAVESWPPAATTSLIDAIGNAAAHRKFKMLRLRFPANGRRDRLISSLACQIELVASDLGVDDDKFYSQSTSGERVGAMIADCANQGMLVVQVYGFKALDALASLLGERGIDSLMSHRILFVVANLRESGTAQTTIRLLGPRPTNMPMSRVFSMKVPDLDLLPDQIRVDLQALIDSLSVESRALITLAASHPESAIDECLEELKYKHHQTQMCLNELTMSGLVAPRSGGGFQFRDLTTAQAIHKLSLSLP</sequence>
<evidence type="ECO:0000256" key="2">
    <source>
        <dbReference type="ARBA" id="ARBA00023125"/>
    </source>
</evidence>
<dbReference type="Gene3D" id="1.10.10.10">
    <property type="entry name" value="Winged helix-like DNA-binding domain superfamily/Winged helix DNA-binding domain"/>
    <property type="match status" value="1"/>
</dbReference>
<evidence type="ECO:0000259" key="4">
    <source>
        <dbReference type="PROSITE" id="PS50043"/>
    </source>
</evidence>
<gene>
    <name evidence="5" type="ORF">G3I67_14165</name>
</gene>
<dbReference type="SUPFAM" id="SSF46894">
    <property type="entry name" value="C-terminal effector domain of the bipartite response regulators"/>
    <property type="match status" value="1"/>
</dbReference>
<dbReference type="PRINTS" id="PR00038">
    <property type="entry name" value="HTHLUXR"/>
</dbReference>
<dbReference type="CDD" id="cd06170">
    <property type="entry name" value="LuxR_C_like"/>
    <property type="match status" value="1"/>
</dbReference>
<accession>A0A6B2RAS1</accession>
<dbReference type="GO" id="GO:0003677">
    <property type="term" value="F:DNA binding"/>
    <property type="evidence" value="ECO:0007669"/>
    <property type="project" value="UniProtKB-KW"/>
</dbReference>
<keyword evidence="3" id="KW-0804">Transcription</keyword>
<protein>
    <recommendedName>
        <fullName evidence="4">HTH luxR-type domain-containing protein</fullName>
    </recommendedName>
</protein>
<dbReference type="PROSITE" id="PS50043">
    <property type="entry name" value="HTH_LUXR_2"/>
    <property type="match status" value="1"/>
</dbReference>
<dbReference type="EMBL" id="JAAGRN010000011">
    <property type="protein sequence ID" value="NDY84375.1"/>
    <property type="molecule type" value="Genomic_DNA"/>
</dbReference>
<evidence type="ECO:0000256" key="3">
    <source>
        <dbReference type="ARBA" id="ARBA00023163"/>
    </source>
</evidence>
<dbReference type="PANTHER" id="PTHR44688:SF16">
    <property type="entry name" value="DNA-BINDING TRANSCRIPTIONAL ACTIVATOR DEVR_DOSR"/>
    <property type="match status" value="1"/>
</dbReference>
<dbReference type="InterPro" id="IPR016032">
    <property type="entry name" value="Sig_transdc_resp-reg_C-effctor"/>
</dbReference>
<comment type="caution">
    <text evidence="5">The sequence shown here is derived from an EMBL/GenBank/DDBJ whole genome shotgun (WGS) entry which is preliminary data.</text>
</comment>